<evidence type="ECO:0000313" key="1">
    <source>
        <dbReference type="EMBL" id="KAI0054392.1"/>
    </source>
</evidence>
<dbReference type="Proteomes" id="UP000814140">
    <property type="component" value="Unassembled WGS sequence"/>
</dbReference>
<reference evidence="1" key="1">
    <citation type="submission" date="2021-03" db="EMBL/GenBank/DDBJ databases">
        <authorList>
            <consortium name="DOE Joint Genome Institute"/>
            <person name="Ahrendt S."/>
            <person name="Looney B.P."/>
            <person name="Miyauchi S."/>
            <person name="Morin E."/>
            <person name="Drula E."/>
            <person name="Courty P.E."/>
            <person name="Chicoki N."/>
            <person name="Fauchery L."/>
            <person name="Kohler A."/>
            <person name="Kuo A."/>
            <person name="Labutti K."/>
            <person name="Pangilinan J."/>
            <person name="Lipzen A."/>
            <person name="Riley R."/>
            <person name="Andreopoulos W."/>
            <person name="He G."/>
            <person name="Johnson J."/>
            <person name="Barry K.W."/>
            <person name="Grigoriev I.V."/>
            <person name="Nagy L."/>
            <person name="Hibbett D."/>
            <person name="Henrissat B."/>
            <person name="Matheny P.B."/>
            <person name="Labbe J."/>
            <person name="Martin F."/>
        </authorList>
    </citation>
    <scope>NUCLEOTIDE SEQUENCE</scope>
    <source>
        <strain evidence="1">HHB10654</strain>
    </source>
</reference>
<keyword evidence="2" id="KW-1185">Reference proteome</keyword>
<evidence type="ECO:0000313" key="2">
    <source>
        <dbReference type="Proteomes" id="UP000814140"/>
    </source>
</evidence>
<reference evidence="1" key="2">
    <citation type="journal article" date="2022" name="New Phytol.">
        <title>Evolutionary transition to the ectomycorrhizal habit in the genomes of a hyperdiverse lineage of mushroom-forming fungi.</title>
        <authorList>
            <person name="Looney B."/>
            <person name="Miyauchi S."/>
            <person name="Morin E."/>
            <person name="Drula E."/>
            <person name="Courty P.E."/>
            <person name="Kohler A."/>
            <person name="Kuo A."/>
            <person name="LaButti K."/>
            <person name="Pangilinan J."/>
            <person name="Lipzen A."/>
            <person name="Riley R."/>
            <person name="Andreopoulos W."/>
            <person name="He G."/>
            <person name="Johnson J."/>
            <person name="Nolan M."/>
            <person name="Tritt A."/>
            <person name="Barry K.W."/>
            <person name="Grigoriev I.V."/>
            <person name="Nagy L.G."/>
            <person name="Hibbett D."/>
            <person name="Henrissat B."/>
            <person name="Matheny P.B."/>
            <person name="Labbe J."/>
            <person name="Martin F.M."/>
        </authorList>
    </citation>
    <scope>NUCLEOTIDE SEQUENCE</scope>
    <source>
        <strain evidence="1">HHB10654</strain>
    </source>
</reference>
<organism evidence="1 2">
    <name type="scientific">Artomyces pyxidatus</name>
    <dbReference type="NCBI Taxonomy" id="48021"/>
    <lineage>
        <taxon>Eukaryota</taxon>
        <taxon>Fungi</taxon>
        <taxon>Dikarya</taxon>
        <taxon>Basidiomycota</taxon>
        <taxon>Agaricomycotina</taxon>
        <taxon>Agaricomycetes</taxon>
        <taxon>Russulales</taxon>
        <taxon>Auriscalpiaceae</taxon>
        <taxon>Artomyces</taxon>
    </lineage>
</organism>
<name>A0ACB8SDS8_9AGAM</name>
<accession>A0ACB8SDS8</accession>
<proteinExistence type="predicted"/>
<comment type="caution">
    <text evidence="1">The sequence shown here is derived from an EMBL/GenBank/DDBJ whole genome shotgun (WGS) entry which is preliminary data.</text>
</comment>
<gene>
    <name evidence="1" type="ORF">BV25DRAFT_1843688</name>
</gene>
<dbReference type="EMBL" id="MU277458">
    <property type="protein sequence ID" value="KAI0054392.1"/>
    <property type="molecule type" value="Genomic_DNA"/>
</dbReference>
<sequence>MSDQPQSLTVVALGDGHSTFKGVRVDAMPSSSISTVSAILTRSILRASRQADYNTGYFSATELPECLWSDFKGPNGAWLRTPEKLGFDPYDLPVTITIVGRVSSLSLTDDLGLPLHHISSTFCPFYEADRRALFETLEIYSDSPGDSFPAHARTGDIHVDRYLPDDTSFDSALFEPFNTVFDGRAGYIPPGSGQNMPLLPARNVGLNDLAVYALTVERYFFLGLDGSWRWTPRLKLESITILCSVGGNTEAPAGSANDGGAMI</sequence>
<protein>
    <submittedName>
        <fullName evidence="1">Uncharacterized protein</fullName>
    </submittedName>
</protein>